<evidence type="ECO:0000256" key="4">
    <source>
        <dbReference type="ARBA" id="ARBA00022989"/>
    </source>
</evidence>
<comment type="similarity">
    <text evidence="2">Belongs to the EI24 family.</text>
</comment>
<protein>
    <recommendedName>
        <fullName evidence="9">G protein-coupled receptor</fullName>
    </recommendedName>
</protein>
<dbReference type="Pfam" id="PF07264">
    <property type="entry name" value="EI24"/>
    <property type="match status" value="1"/>
</dbReference>
<feature type="transmembrane region" description="Helical" evidence="6">
    <location>
        <begin position="165"/>
        <end position="184"/>
    </location>
</feature>
<comment type="caution">
    <text evidence="7">The sequence shown here is derived from an EMBL/GenBank/DDBJ whole genome shotgun (WGS) entry which is preliminary data.</text>
</comment>
<keyword evidence="4 6" id="KW-1133">Transmembrane helix</keyword>
<evidence type="ECO:0000313" key="8">
    <source>
        <dbReference type="Proteomes" id="UP001432322"/>
    </source>
</evidence>
<dbReference type="InterPro" id="IPR059112">
    <property type="entry name" value="CysZ/EI24"/>
</dbReference>
<feature type="transmembrane region" description="Helical" evidence="6">
    <location>
        <begin position="122"/>
        <end position="144"/>
    </location>
</feature>
<evidence type="ECO:0000256" key="1">
    <source>
        <dbReference type="ARBA" id="ARBA00004141"/>
    </source>
</evidence>
<organism evidence="7 8">
    <name type="scientific">Pristionchus fissidentatus</name>
    <dbReference type="NCBI Taxonomy" id="1538716"/>
    <lineage>
        <taxon>Eukaryota</taxon>
        <taxon>Metazoa</taxon>
        <taxon>Ecdysozoa</taxon>
        <taxon>Nematoda</taxon>
        <taxon>Chromadorea</taxon>
        <taxon>Rhabditida</taxon>
        <taxon>Rhabditina</taxon>
        <taxon>Diplogasteromorpha</taxon>
        <taxon>Diplogasteroidea</taxon>
        <taxon>Neodiplogasteridae</taxon>
        <taxon>Pristionchus</taxon>
    </lineage>
</organism>
<keyword evidence="8" id="KW-1185">Reference proteome</keyword>
<evidence type="ECO:0000256" key="2">
    <source>
        <dbReference type="ARBA" id="ARBA00010970"/>
    </source>
</evidence>
<evidence type="ECO:0008006" key="9">
    <source>
        <dbReference type="Google" id="ProtNLM"/>
    </source>
</evidence>
<evidence type="ECO:0000256" key="3">
    <source>
        <dbReference type="ARBA" id="ARBA00022692"/>
    </source>
</evidence>
<dbReference type="GO" id="GO:0005783">
    <property type="term" value="C:endoplasmic reticulum"/>
    <property type="evidence" value="ECO:0007669"/>
    <property type="project" value="TreeGrafter"/>
</dbReference>
<reference evidence="7" key="1">
    <citation type="submission" date="2023-10" db="EMBL/GenBank/DDBJ databases">
        <title>Genome assembly of Pristionchus species.</title>
        <authorList>
            <person name="Yoshida K."/>
            <person name="Sommer R.J."/>
        </authorList>
    </citation>
    <scope>NUCLEOTIDE SEQUENCE</scope>
    <source>
        <strain evidence="7">RS5133</strain>
    </source>
</reference>
<comment type="subcellular location">
    <subcellularLocation>
        <location evidence="1">Membrane</location>
        <topology evidence="1">Multi-pass membrane protein</topology>
    </subcellularLocation>
</comment>
<dbReference type="PANTHER" id="PTHR21389:SF0">
    <property type="entry name" value="ETOPOSIDE-INDUCED PROTEIN 2.4 HOMOLOG"/>
    <property type="match status" value="1"/>
</dbReference>
<evidence type="ECO:0000256" key="6">
    <source>
        <dbReference type="SAM" id="Phobius"/>
    </source>
</evidence>
<gene>
    <name evidence="7" type="ORF">PFISCL1PPCAC_8531</name>
</gene>
<dbReference type="GO" id="GO:0016236">
    <property type="term" value="P:macroautophagy"/>
    <property type="evidence" value="ECO:0007669"/>
    <property type="project" value="TreeGrafter"/>
</dbReference>
<keyword evidence="3 6" id="KW-0812">Transmembrane</keyword>
<dbReference type="Proteomes" id="UP001432322">
    <property type="component" value="Unassembled WGS sequence"/>
</dbReference>
<accession>A0AAV5VFM0</accession>
<dbReference type="EMBL" id="BTSY01000003">
    <property type="protein sequence ID" value="GMT17234.1"/>
    <property type="molecule type" value="Genomic_DNA"/>
</dbReference>
<feature type="transmembrane region" description="Helical" evidence="6">
    <location>
        <begin position="236"/>
        <end position="252"/>
    </location>
</feature>
<name>A0AAV5VFM0_9BILA</name>
<evidence type="ECO:0000256" key="5">
    <source>
        <dbReference type="ARBA" id="ARBA00023136"/>
    </source>
</evidence>
<dbReference type="AlphaFoldDB" id="A0AAV5VFM0"/>
<dbReference type="PANTHER" id="PTHR21389">
    <property type="entry name" value="P53 INDUCED PROTEIN"/>
    <property type="match status" value="1"/>
</dbReference>
<sequence>MDLITIHSIALDFLNGLSCVLRGPVELLLLGANNEETPPPPPPTPRVRTVLQMRREKEGRYLPKKEEPPHTGKKNPLKRYAVCVSVNIGFAILMTKVVEPLFVLASLSLPDSMTLPASIKQLLPAMIMMPVFILTRLMNTFIFADIESACYRKEKRPEPMPMPSISVTVADLIASLLLELIFMIQTALVQHLAMPGIAYCAVFVHMSMLNSLYSFEYFWMSSGVRLSRRIDRIERRWPFFLGFGASLTALTLAVDSVLMQGCIFGALFPLFIIASYSADWTPGPHISGRIPIIKIFAPSQLVTDRISVYVSHKLIGNYACPSPK</sequence>
<feature type="transmembrane region" description="Helical" evidence="6">
    <location>
        <begin position="196"/>
        <end position="215"/>
    </location>
</feature>
<proteinExistence type="inferred from homology"/>
<dbReference type="GO" id="GO:0016020">
    <property type="term" value="C:membrane"/>
    <property type="evidence" value="ECO:0007669"/>
    <property type="project" value="UniProtKB-SubCell"/>
</dbReference>
<keyword evidence="5 6" id="KW-0472">Membrane</keyword>
<feature type="transmembrane region" description="Helical" evidence="6">
    <location>
        <begin position="80"/>
        <end position="102"/>
    </location>
</feature>
<evidence type="ECO:0000313" key="7">
    <source>
        <dbReference type="EMBL" id="GMT17234.1"/>
    </source>
</evidence>